<reference evidence="2 3" key="1">
    <citation type="submission" date="2019-01" db="EMBL/GenBank/DDBJ databases">
        <title>Draft genome sequences of the type strains of six Macrococcus species.</title>
        <authorList>
            <person name="Mazhar S."/>
            <person name="Altermann E."/>
            <person name="Hill C."/>
            <person name="Mcauliffe O."/>
        </authorList>
    </citation>
    <scope>NUCLEOTIDE SEQUENCE [LARGE SCALE GENOMIC DNA]</scope>
    <source>
        <strain evidence="2 3">CCM4811</strain>
    </source>
</reference>
<dbReference type="Pfam" id="PF12650">
    <property type="entry name" value="DUF3784"/>
    <property type="match status" value="1"/>
</dbReference>
<dbReference type="Proteomes" id="UP000295310">
    <property type="component" value="Unassembled WGS sequence"/>
</dbReference>
<comment type="caution">
    <text evidence="2">The sequence shown here is derived from an EMBL/GenBank/DDBJ whole genome shotgun (WGS) entry which is preliminary data.</text>
</comment>
<gene>
    <name evidence="2" type="ORF">ERX27_05290</name>
</gene>
<organism evidence="2 3">
    <name type="scientific">Macrococcus brunensis</name>
    <dbReference type="NCBI Taxonomy" id="198483"/>
    <lineage>
        <taxon>Bacteria</taxon>
        <taxon>Bacillati</taxon>
        <taxon>Bacillota</taxon>
        <taxon>Bacilli</taxon>
        <taxon>Bacillales</taxon>
        <taxon>Staphylococcaceae</taxon>
        <taxon>Macrococcus</taxon>
    </lineage>
</organism>
<evidence type="ECO:0000256" key="1">
    <source>
        <dbReference type="SAM" id="Phobius"/>
    </source>
</evidence>
<evidence type="ECO:0000313" key="3">
    <source>
        <dbReference type="Proteomes" id="UP000295310"/>
    </source>
</evidence>
<dbReference type="EMBL" id="SCWA01000007">
    <property type="protein sequence ID" value="TDL98091.1"/>
    <property type="molecule type" value="Genomic_DNA"/>
</dbReference>
<feature type="transmembrane region" description="Helical" evidence="1">
    <location>
        <begin position="6"/>
        <end position="25"/>
    </location>
</feature>
<accession>A0A4R6BE58</accession>
<name>A0A4R6BE58_9STAP</name>
<sequence>MIGIALLFFIVGLFMLAGKGSFLVAGYNTMSDEQKAKYNGRRITQATGVIAILSSVYMMMIESLHINSNWLTAGFVIVILLYAVLINRHPFFKNHIENQ</sequence>
<protein>
    <submittedName>
        <fullName evidence="2">DUF3784 domain-containing protein</fullName>
    </submittedName>
</protein>
<keyword evidence="1" id="KW-0472">Membrane</keyword>
<keyword evidence="1" id="KW-1133">Transmembrane helix</keyword>
<proteinExistence type="predicted"/>
<dbReference type="InterPro" id="IPR017259">
    <property type="entry name" value="UCP037672"/>
</dbReference>
<feature type="transmembrane region" description="Helical" evidence="1">
    <location>
        <begin position="70"/>
        <end position="86"/>
    </location>
</feature>
<evidence type="ECO:0000313" key="2">
    <source>
        <dbReference type="EMBL" id="TDL98091.1"/>
    </source>
</evidence>
<keyword evidence="3" id="KW-1185">Reference proteome</keyword>
<feature type="transmembrane region" description="Helical" evidence="1">
    <location>
        <begin position="46"/>
        <end position="64"/>
    </location>
</feature>
<dbReference type="RefSeq" id="WP_133431794.1">
    <property type="nucleotide sequence ID" value="NZ_SCWA01000007.1"/>
</dbReference>
<dbReference type="AlphaFoldDB" id="A0A4R6BE58"/>
<dbReference type="OrthoDB" id="2082701at2"/>
<keyword evidence="1" id="KW-0812">Transmembrane</keyword>